<dbReference type="KEGG" id="lce:LC2W_2594"/>
<evidence type="ECO:0000313" key="8">
    <source>
        <dbReference type="Proteomes" id="UP000285532"/>
    </source>
</evidence>
<accession>A0A125UAX2</accession>
<dbReference type="KEGG" id="lcs:LCBD_2616"/>
<comment type="caution">
    <text evidence="3">The sequence shown here is derived from an EMBL/GenBank/DDBJ whole genome shotgun (WGS) entry which is preliminary data.</text>
</comment>
<accession>K0MXN3</accession>
<evidence type="ECO:0000313" key="7">
    <source>
        <dbReference type="Proteomes" id="UP000284716"/>
    </source>
</evidence>
<name>A0A291IY46_LACPA</name>
<evidence type="ECO:0000313" key="5">
    <source>
        <dbReference type="Proteomes" id="UP000234512"/>
    </source>
</evidence>
<sequence length="174" mass="18760">MRRWLVIAVSVMAMIGVTGCQSKSSKSSSSTGSTMIKVNHFTKQTLQKQYTTISDLVMKTMTEVSLQSDNKTLSQSAKASLSKLDKIRLELDNNKSQDSGDDALAKTLVDYAKQSSDVLTAVINNDGKGYQSSAQAFFKQAVSIGQQSFGGQVPESVRNYANNQQAVTNSGSSK</sequence>
<gene>
    <name evidence="1" type="ORF">C0Q90_14855</name>
    <name evidence="2" type="ORF">FAM18157_01883</name>
    <name evidence="3" type="ORF">FAM18172_02435</name>
    <name evidence="4" type="ORF">FAM6012_01923</name>
</gene>
<dbReference type="PROSITE" id="PS51257">
    <property type="entry name" value="PROKAR_LIPOPROTEIN"/>
    <property type="match status" value="1"/>
</dbReference>
<dbReference type="Proteomes" id="UP000285532">
    <property type="component" value="Unassembled WGS sequence"/>
</dbReference>
<evidence type="ECO:0008006" key="9">
    <source>
        <dbReference type="Google" id="ProtNLM"/>
    </source>
</evidence>
<reference evidence="1 5" key="2">
    <citation type="journal article" date="2018" name="Genome Announc.">
        <title>Draft Genome Sequence of Lactobacillus paracasei DUP 13076, Which Exhibits Potent Antipathogenic Effects against Salmonella enterica Serovars Enteritidis, Typhimurium, and Heidelberg.</title>
        <authorList>
            <person name="Muyyarikkandy M.S."/>
            <person name="Alqahtani F.H."/>
            <person name="Mandoiu I."/>
            <person name="Amalaradjou M.A."/>
        </authorList>
    </citation>
    <scope>NUCLEOTIDE SEQUENCE [LARGE SCALE GENOMIC DNA]</scope>
    <source>
        <strain evidence="1 5">DUP 13076</strain>
    </source>
</reference>
<dbReference type="EMBL" id="LKFS01000076">
    <property type="protein sequence ID" value="RND80599.1"/>
    <property type="molecule type" value="Genomic_DNA"/>
</dbReference>
<dbReference type="RefSeq" id="WP_003599857.1">
    <property type="nucleotide sequence ID" value="NC_010999.1"/>
</dbReference>
<dbReference type="Proteomes" id="UP000234512">
    <property type="component" value="Unassembled WGS sequence"/>
</dbReference>
<organism evidence="3 8">
    <name type="scientific">Lacticaseibacillus paracasei</name>
    <name type="common">Lactobacillus paracasei</name>
    <dbReference type="NCBI Taxonomy" id="1597"/>
    <lineage>
        <taxon>Bacteria</taxon>
        <taxon>Bacillati</taxon>
        <taxon>Bacillota</taxon>
        <taxon>Bacilli</taxon>
        <taxon>Lactobacillales</taxon>
        <taxon>Lactobacillaceae</taxon>
        <taxon>Lacticaseibacillus</taxon>
    </lineage>
</organism>
<evidence type="ECO:0000313" key="3">
    <source>
        <dbReference type="EMBL" id="RND83234.1"/>
    </source>
</evidence>
<evidence type="ECO:0000313" key="6">
    <source>
        <dbReference type="Proteomes" id="UP000284123"/>
    </source>
</evidence>
<evidence type="ECO:0000313" key="4">
    <source>
        <dbReference type="EMBL" id="RNE29579.1"/>
    </source>
</evidence>
<dbReference type="Proteomes" id="UP000284716">
    <property type="component" value="Unassembled WGS sequence"/>
</dbReference>
<dbReference type="EMBL" id="LKGI01000068">
    <property type="protein sequence ID" value="RNE29579.1"/>
    <property type="molecule type" value="Genomic_DNA"/>
</dbReference>
<evidence type="ECO:0000313" key="2">
    <source>
        <dbReference type="EMBL" id="RND80599.1"/>
    </source>
</evidence>
<dbReference type="AlphaFoldDB" id="A0A291IY46"/>
<dbReference type="EMBL" id="LKFU01000096">
    <property type="protein sequence ID" value="RND83234.1"/>
    <property type="molecule type" value="Genomic_DNA"/>
</dbReference>
<dbReference type="Proteomes" id="UP000284123">
    <property type="component" value="Unassembled WGS sequence"/>
</dbReference>
<reference evidence="6 7" key="1">
    <citation type="journal article" date="2018" name="Front. Microbiol.">
        <title>Conversion of Methionine to Cysteine in Lactobacillus paracasei Depends on the Highly Mobile cysK-ctl-cysE Gene Cluster.</title>
        <authorList>
            <person name="Wuthrich D."/>
            <person name="Irmler S."/>
            <person name="Berthoud H."/>
            <person name="Guggenbuhl B."/>
            <person name="Eugster E."/>
            <person name="Bruggmann R."/>
        </authorList>
    </citation>
    <scope>NUCLEOTIDE SEQUENCE [LARGE SCALE GENOMIC DNA]</scope>
    <source>
        <strain evidence="2 7">FAM18157</strain>
        <strain evidence="3 8">FAM18172</strain>
        <strain evidence="4 6">FAM6012</strain>
    </source>
</reference>
<protein>
    <recommendedName>
        <fullName evidence="9">Lipoprotein</fullName>
    </recommendedName>
</protein>
<evidence type="ECO:0000313" key="1">
    <source>
        <dbReference type="EMBL" id="PLC45043.1"/>
    </source>
</evidence>
<dbReference type="EMBL" id="PKQJ01000029">
    <property type="protein sequence ID" value="PLC45043.1"/>
    <property type="molecule type" value="Genomic_DNA"/>
</dbReference>
<proteinExistence type="predicted"/>
<accession>A0A291IY46</accession>